<feature type="compositionally biased region" description="Low complexity" evidence="1">
    <location>
        <begin position="42"/>
        <end position="76"/>
    </location>
</feature>
<keyword evidence="2" id="KW-0732">Signal</keyword>
<dbReference type="PROSITE" id="PS51257">
    <property type="entry name" value="PROKAR_LIPOPROTEIN"/>
    <property type="match status" value="1"/>
</dbReference>
<protein>
    <recommendedName>
        <fullName evidence="5">PknH-like extracellular domain-containing protein</fullName>
    </recommendedName>
</protein>
<gene>
    <name evidence="3" type="ORF">SCOCK_10121</name>
</gene>
<proteinExistence type="predicted"/>
<dbReference type="Proteomes" id="UP001152519">
    <property type="component" value="Unassembled WGS sequence"/>
</dbReference>
<organism evidence="3 4">
    <name type="scientific">Actinacidiphila cocklensis</name>
    <dbReference type="NCBI Taxonomy" id="887465"/>
    <lineage>
        <taxon>Bacteria</taxon>
        <taxon>Bacillati</taxon>
        <taxon>Actinomycetota</taxon>
        <taxon>Actinomycetes</taxon>
        <taxon>Kitasatosporales</taxon>
        <taxon>Streptomycetaceae</taxon>
        <taxon>Actinacidiphila</taxon>
    </lineage>
</organism>
<dbReference type="EMBL" id="CAJSLV010000001">
    <property type="protein sequence ID" value="CAG6390653.1"/>
    <property type="molecule type" value="Genomic_DNA"/>
</dbReference>
<evidence type="ECO:0000256" key="1">
    <source>
        <dbReference type="SAM" id="MobiDB-lite"/>
    </source>
</evidence>
<evidence type="ECO:0008006" key="5">
    <source>
        <dbReference type="Google" id="ProtNLM"/>
    </source>
</evidence>
<feature type="chain" id="PRO_5040914107" description="PknH-like extracellular domain-containing protein" evidence="2">
    <location>
        <begin position="29"/>
        <end position="265"/>
    </location>
</feature>
<reference evidence="3" key="1">
    <citation type="submission" date="2021-05" db="EMBL/GenBank/DDBJ databases">
        <authorList>
            <person name="Arsene-Ploetze F."/>
        </authorList>
    </citation>
    <scope>NUCLEOTIDE SEQUENCE</scope>
    <source>
        <strain evidence="3">DSM 42138</strain>
    </source>
</reference>
<feature type="region of interest" description="Disordered" evidence="1">
    <location>
        <begin position="38"/>
        <end position="94"/>
    </location>
</feature>
<accession>A0A9W4DII1</accession>
<dbReference type="RefSeq" id="WP_251483595.1">
    <property type="nucleotide sequence ID" value="NZ_CAJSLV010000001.1"/>
</dbReference>
<comment type="caution">
    <text evidence="3">The sequence shown here is derived from an EMBL/GenBank/DDBJ whole genome shotgun (WGS) entry which is preliminary data.</text>
</comment>
<keyword evidence="4" id="KW-1185">Reference proteome</keyword>
<evidence type="ECO:0000313" key="3">
    <source>
        <dbReference type="EMBL" id="CAG6390653.1"/>
    </source>
</evidence>
<dbReference type="AlphaFoldDB" id="A0A9W4DII1"/>
<name>A0A9W4DII1_9ACTN</name>
<sequence length="265" mass="26922">MNTYRVARVLRRLLAGLALCAISAGVAACGATARSQVSQNLPAPAGPSGAALPTTAGTAAGPQPPAVTHAPATAPAGGSDRRIPAPIPPSRLPHQEVARWRATGTLVAMPLSAEHRVSLNECANAPGVTAWHEQAYVSAQHTPAQEDILSFPDAAAAATAATAIQSGMRDCQATSQNLQRGSALAADARVTRTARNEAGAAWSRTWNAVAGLSAAGPQVNHYYLIRHGSTVVVAAFTEFGASRPDGYDAAGDPAVLAMLAADAVS</sequence>
<evidence type="ECO:0000256" key="2">
    <source>
        <dbReference type="SAM" id="SignalP"/>
    </source>
</evidence>
<feature type="signal peptide" evidence="2">
    <location>
        <begin position="1"/>
        <end position="28"/>
    </location>
</feature>
<evidence type="ECO:0000313" key="4">
    <source>
        <dbReference type="Proteomes" id="UP001152519"/>
    </source>
</evidence>